<comment type="caution">
    <text evidence="2">The sequence shown here is derived from an EMBL/GenBank/DDBJ whole genome shotgun (WGS) entry which is preliminary data.</text>
</comment>
<dbReference type="PANTHER" id="PTHR43685">
    <property type="entry name" value="GLYCOSYLTRANSFERASE"/>
    <property type="match status" value="1"/>
</dbReference>
<dbReference type="InterPro" id="IPR050834">
    <property type="entry name" value="Glycosyltransf_2"/>
</dbReference>
<sequence length="291" mass="33523">MAYKLTVLICVYNEGDSILKALRSLYHNKIYPQTDVVLVDDCSTDPHTLRILALLGSFTRFNIIRSGQNLGLSNSRNVGFMNAKTEYVLPLDADDTLPPGTLDIVYTTFTKNNDVDFVAGNYFFNNTAINESHIVDCSSIATNGFIDKNKLLLNWSLLGTSPCKKSLWRKIGGYSLKYSYSIQDVDFWIRAMLHGAKGMYLNKPIYTWNRSSTGMNENFDRLDMTKLLDDHRDFYLLNNTLPELNNKVFEGYYPYKQKAVLLPFARKHFFTLTHKNKLRTIYFLMTSLFKK</sequence>
<gene>
    <name evidence="2" type="ORF">IDJ75_15930</name>
</gene>
<dbReference type="InterPro" id="IPR029044">
    <property type="entry name" value="Nucleotide-diphossugar_trans"/>
</dbReference>
<dbReference type="Gene3D" id="3.90.550.10">
    <property type="entry name" value="Spore Coat Polysaccharide Biosynthesis Protein SpsA, Chain A"/>
    <property type="match status" value="1"/>
</dbReference>
<evidence type="ECO:0000313" key="3">
    <source>
        <dbReference type="Proteomes" id="UP000618754"/>
    </source>
</evidence>
<dbReference type="Proteomes" id="UP000618754">
    <property type="component" value="Unassembled WGS sequence"/>
</dbReference>
<dbReference type="PANTHER" id="PTHR43685:SF2">
    <property type="entry name" value="GLYCOSYLTRANSFERASE 2-LIKE DOMAIN-CONTAINING PROTEIN"/>
    <property type="match status" value="1"/>
</dbReference>
<evidence type="ECO:0000313" key="2">
    <source>
        <dbReference type="EMBL" id="MBD1386773.1"/>
    </source>
</evidence>
<reference evidence="2 3" key="1">
    <citation type="submission" date="2020-09" db="EMBL/GenBank/DDBJ databases">
        <title>Novel species of Mucilaginibacter isolated from a glacier on the Tibetan Plateau.</title>
        <authorList>
            <person name="Liu Q."/>
            <person name="Xin Y.-H."/>
        </authorList>
    </citation>
    <scope>NUCLEOTIDE SEQUENCE [LARGE SCALE GENOMIC DNA]</scope>
    <source>
        <strain evidence="2 3">CGMCC 1.13878</strain>
    </source>
</reference>
<dbReference type="SUPFAM" id="SSF53448">
    <property type="entry name" value="Nucleotide-diphospho-sugar transferases"/>
    <property type="match status" value="1"/>
</dbReference>
<keyword evidence="3" id="KW-1185">Reference proteome</keyword>
<dbReference type="CDD" id="cd00761">
    <property type="entry name" value="Glyco_tranf_GTA_type"/>
    <property type="match status" value="1"/>
</dbReference>
<protein>
    <submittedName>
        <fullName evidence="2">Glycosyltransferase family 2 protein</fullName>
    </submittedName>
</protein>
<organism evidence="2 3">
    <name type="scientific">Mucilaginibacter rigui</name>
    <dbReference type="NCBI Taxonomy" id="534635"/>
    <lineage>
        <taxon>Bacteria</taxon>
        <taxon>Pseudomonadati</taxon>
        <taxon>Bacteroidota</taxon>
        <taxon>Sphingobacteriia</taxon>
        <taxon>Sphingobacteriales</taxon>
        <taxon>Sphingobacteriaceae</taxon>
        <taxon>Mucilaginibacter</taxon>
    </lineage>
</organism>
<accession>A0ABR7X854</accession>
<dbReference type="Pfam" id="PF00535">
    <property type="entry name" value="Glycos_transf_2"/>
    <property type="match status" value="1"/>
</dbReference>
<feature type="domain" description="Glycosyltransferase 2-like" evidence="1">
    <location>
        <begin position="6"/>
        <end position="169"/>
    </location>
</feature>
<dbReference type="EMBL" id="JACWMW010000003">
    <property type="protein sequence ID" value="MBD1386773.1"/>
    <property type="molecule type" value="Genomic_DNA"/>
</dbReference>
<proteinExistence type="predicted"/>
<name>A0ABR7X854_9SPHI</name>
<dbReference type="InterPro" id="IPR001173">
    <property type="entry name" value="Glyco_trans_2-like"/>
</dbReference>
<evidence type="ECO:0000259" key="1">
    <source>
        <dbReference type="Pfam" id="PF00535"/>
    </source>
</evidence>